<sequence>MCSRSLVALLAVGTLIGGAAAFLATPLNVSDPDVANILCTHQASDKYRDHEWITQEGIRRNIREFFLAFPPPSNPSLHLPEDATLSQLFHLYYGSTASPTRFIKAVNSIAMSNINTDSSYKLRYDPELHSDAERLNNTHQELSERFPQILSSILIQESYAGARSLLGTSLHSIQDFYSHSTWIEQGNKAILSGLGLPGYDLGTVAGPSEDVCTPCPSPQGTCTGNVKVGAGLTSGYYTYYTEMGKDDLIPKPTTGGKCSHGGSQDESSLKPAVGGINKDTPYSCFSPHHYLHDQAAELAVLATKHYLNQVLNAVGFDKYRRLFDLYLGSALSISVDTTGSMGDDISAVISQVEEIVANSSPEKYILSQFNDPDCGPVFETTDGEEFLMAVRSLTAFGGGDYPELFWCGLQLALSVTPDYGDVFCFTDAVGKGRGEDARDHQPSAEAKYQGDDNPKRHHRRQEEECEEAECEQRLTDATGGLLISASKFDVSDIVGIMGSGVETSTVMVMHQEGSGMTSATFPVDDTLTDFELRLSGELTAAMLTDSGKTSYNLMDSTALEAAGVDLITFTKHFKGTAVDGAADRRVAPGRIHTQQPHCHSPRHLLPRLPRLLLPARCHASAPPPQTHGRTAAHEHGLLPRGNIGGTS</sequence>
<comment type="subcellular location">
    <subcellularLocation>
        <location evidence="1">Secreted</location>
    </subcellularLocation>
</comment>
<evidence type="ECO:0000256" key="5">
    <source>
        <dbReference type="SAM" id="SignalP"/>
    </source>
</evidence>
<reference evidence="8 9" key="1">
    <citation type="submission" date="2023-03" db="EMBL/GenBank/DDBJ databases">
        <title>High-quality genome of Scylla paramamosain provides insights in environmental adaptation.</title>
        <authorList>
            <person name="Zhang L."/>
        </authorList>
    </citation>
    <scope>NUCLEOTIDE SEQUENCE [LARGE SCALE GENOMIC DNA]</scope>
    <source>
        <strain evidence="8">LZ_2023a</strain>
        <tissue evidence="8">Muscle</tissue>
    </source>
</reference>
<dbReference type="PANTHER" id="PTHR14905">
    <property type="entry name" value="NG37"/>
    <property type="match status" value="1"/>
</dbReference>
<evidence type="ECO:0000256" key="3">
    <source>
        <dbReference type="ARBA" id="ARBA00022729"/>
    </source>
</evidence>
<name>A0AAW0V379_SCYPA</name>
<dbReference type="InterPro" id="IPR056862">
    <property type="entry name" value="VWA7_N"/>
</dbReference>
<evidence type="ECO:0000259" key="7">
    <source>
        <dbReference type="Pfam" id="PF25107"/>
    </source>
</evidence>
<dbReference type="PANTHER" id="PTHR14905:SF7">
    <property type="entry name" value="VON WILLEBRAND FACTOR A DOMAIN-CONTAINING PROTEIN 7"/>
    <property type="match status" value="1"/>
</dbReference>
<feature type="domain" description="VWA7 N-terminal" evidence="7">
    <location>
        <begin position="84"/>
        <end position="319"/>
    </location>
</feature>
<keyword evidence="9" id="KW-1185">Reference proteome</keyword>
<dbReference type="InterPro" id="IPR052577">
    <property type="entry name" value="VWA7"/>
</dbReference>
<evidence type="ECO:0000256" key="4">
    <source>
        <dbReference type="SAM" id="MobiDB-lite"/>
    </source>
</evidence>
<evidence type="ECO:0000313" key="8">
    <source>
        <dbReference type="EMBL" id="KAK8405077.1"/>
    </source>
</evidence>
<keyword evidence="3 5" id="KW-0732">Signal</keyword>
<evidence type="ECO:0000259" key="6">
    <source>
        <dbReference type="Pfam" id="PF25106"/>
    </source>
</evidence>
<proteinExistence type="predicted"/>
<gene>
    <name evidence="8" type="ORF">O3P69_001568</name>
</gene>
<accession>A0AAW0V379</accession>
<feature type="chain" id="PRO_5043396292" description="von Willebrand factor A domain containing 7" evidence="5">
    <location>
        <begin position="22"/>
        <end position="647"/>
    </location>
</feature>
<evidence type="ECO:0008006" key="10">
    <source>
        <dbReference type="Google" id="ProtNLM"/>
    </source>
</evidence>
<feature type="region of interest" description="Disordered" evidence="4">
    <location>
        <begin position="433"/>
        <end position="464"/>
    </location>
</feature>
<feature type="signal peptide" evidence="5">
    <location>
        <begin position="1"/>
        <end position="21"/>
    </location>
</feature>
<keyword evidence="2" id="KW-0964">Secreted</keyword>
<dbReference type="Pfam" id="PF25106">
    <property type="entry name" value="VWA_4"/>
    <property type="match status" value="1"/>
</dbReference>
<dbReference type="InterPro" id="IPR056861">
    <property type="entry name" value="HMCN1-like_VWA"/>
</dbReference>
<dbReference type="EMBL" id="JARAKH010000003">
    <property type="protein sequence ID" value="KAK8405077.1"/>
    <property type="molecule type" value="Genomic_DNA"/>
</dbReference>
<protein>
    <recommendedName>
        <fullName evidence="10">von Willebrand factor A domain containing 7</fullName>
    </recommendedName>
</protein>
<feature type="region of interest" description="Disordered" evidence="4">
    <location>
        <begin position="617"/>
        <end position="647"/>
    </location>
</feature>
<comment type="caution">
    <text evidence="8">The sequence shown here is derived from an EMBL/GenBank/DDBJ whole genome shotgun (WGS) entry which is preliminary data.</text>
</comment>
<organism evidence="8 9">
    <name type="scientific">Scylla paramamosain</name>
    <name type="common">Mud crab</name>
    <dbReference type="NCBI Taxonomy" id="85552"/>
    <lineage>
        <taxon>Eukaryota</taxon>
        <taxon>Metazoa</taxon>
        <taxon>Ecdysozoa</taxon>
        <taxon>Arthropoda</taxon>
        <taxon>Crustacea</taxon>
        <taxon>Multicrustacea</taxon>
        <taxon>Malacostraca</taxon>
        <taxon>Eumalacostraca</taxon>
        <taxon>Eucarida</taxon>
        <taxon>Decapoda</taxon>
        <taxon>Pleocyemata</taxon>
        <taxon>Brachyura</taxon>
        <taxon>Eubrachyura</taxon>
        <taxon>Portunoidea</taxon>
        <taxon>Portunidae</taxon>
        <taxon>Portuninae</taxon>
        <taxon>Scylla</taxon>
    </lineage>
</organism>
<dbReference type="AlphaFoldDB" id="A0AAW0V379"/>
<feature type="domain" description="Hemicentin-1-like von Willebrand factor A" evidence="6">
    <location>
        <begin position="330"/>
        <end position="486"/>
    </location>
</feature>
<dbReference type="Pfam" id="PF25107">
    <property type="entry name" value="VWA7_N"/>
    <property type="match status" value="1"/>
</dbReference>
<evidence type="ECO:0000256" key="1">
    <source>
        <dbReference type="ARBA" id="ARBA00004613"/>
    </source>
</evidence>
<feature type="compositionally biased region" description="Basic and acidic residues" evidence="4">
    <location>
        <begin position="433"/>
        <end position="454"/>
    </location>
</feature>
<dbReference type="Proteomes" id="UP001487740">
    <property type="component" value="Unassembled WGS sequence"/>
</dbReference>
<evidence type="ECO:0000313" key="9">
    <source>
        <dbReference type="Proteomes" id="UP001487740"/>
    </source>
</evidence>
<evidence type="ECO:0000256" key="2">
    <source>
        <dbReference type="ARBA" id="ARBA00022525"/>
    </source>
</evidence>